<feature type="transmembrane region" description="Helical" evidence="1">
    <location>
        <begin position="240"/>
        <end position="268"/>
    </location>
</feature>
<sequence length="523" mass="60028">MSSYSLSKPLSVPRNFDSLIFFMLFCYSVNAALSDAFGFPNILKLPFLLCSIVVFIWSFYSKQSPIYQLKVIIGFCFLGIEQALFILPFIILPQIISSTKKLSFQIPQLTLLLYLIYCLALIFVYTIIDVSFFTPILWYLIIGGQLILFLHYYRYQYDTQDIIKTLSFFKKLILFQLFCLATQSVLHLSFYPGDLWSGSFHDANKAGFFLSLLLLYYLVPPFLLKTQSLFKRKSYKSLTVFAIALAVILCDAKILTAITLMSSILYIILSVFSQLFNRRSQTSTNKTILTVFLISLSSLFVLSLLNLYLNRISKGQINNIFEISSAYTGSTLNETSAEMVIGTNTKAVLYHRVYSQWANDSQLTWFFGAGPGRFDSRTSNILAYDILYKDEGQFRLPSIIPPYSSYWVKKYMSDVWTKEISEASRWRSANLSFPFAGLIAIKAETGLIGLVLFHLFIFSCIYSLKKKLDTFDIPTIQNWIIVISIFWLSLPFQMLIDNIQEKPQIMLPMLLLTTILLKTKMSV</sequence>
<keyword evidence="1" id="KW-0812">Transmembrane</keyword>
<dbReference type="EMBL" id="AAWS01000009">
    <property type="protein sequence ID" value="EAY29755.1"/>
    <property type="molecule type" value="Genomic_DNA"/>
</dbReference>
<dbReference type="OrthoDB" id="1432372at2"/>
<feature type="transmembrane region" description="Helical" evidence="1">
    <location>
        <begin position="72"/>
        <end position="91"/>
    </location>
</feature>
<feature type="transmembrane region" description="Helical" evidence="1">
    <location>
        <begin position="288"/>
        <end position="309"/>
    </location>
</feature>
<accession>A1ZI87</accession>
<keyword evidence="3" id="KW-1185">Reference proteome</keyword>
<reference evidence="2 3" key="1">
    <citation type="submission" date="2007-01" db="EMBL/GenBank/DDBJ databases">
        <authorList>
            <person name="Haygood M."/>
            <person name="Podell S."/>
            <person name="Anderson C."/>
            <person name="Hopkinson B."/>
            <person name="Roe K."/>
            <person name="Barbeau K."/>
            <person name="Gaasterland T."/>
            <person name="Ferriera S."/>
            <person name="Johnson J."/>
            <person name="Kravitz S."/>
            <person name="Beeson K."/>
            <person name="Sutton G."/>
            <person name="Rogers Y.-H."/>
            <person name="Friedman R."/>
            <person name="Frazier M."/>
            <person name="Venter J.C."/>
        </authorList>
    </citation>
    <scope>NUCLEOTIDE SEQUENCE [LARGE SCALE GENOMIC DNA]</scope>
    <source>
        <strain evidence="2 3">ATCC 23134</strain>
    </source>
</reference>
<evidence type="ECO:0000256" key="1">
    <source>
        <dbReference type="SAM" id="Phobius"/>
    </source>
</evidence>
<proteinExistence type="predicted"/>
<feature type="transmembrane region" description="Helical" evidence="1">
    <location>
        <begin position="476"/>
        <end position="496"/>
    </location>
</feature>
<dbReference type="Proteomes" id="UP000004095">
    <property type="component" value="Unassembled WGS sequence"/>
</dbReference>
<evidence type="ECO:0000313" key="3">
    <source>
        <dbReference type="Proteomes" id="UP000004095"/>
    </source>
</evidence>
<feature type="transmembrane region" description="Helical" evidence="1">
    <location>
        <begin position="447"/>
        <end position="464"/>
    </location>
</feature>
<dbReference type="AlphaFoldDB" id="A1ZI87"/>
<comment type="caution">
    <text evidence="2">The sequence shown here is derived from an EMBL/GenBank/DDBJ whole genome shotgun (WGS) entry which is preliminary data.</text>
</comment>
<gene>
    <name evidence="2" type="ORF">M23134_05627</name>
</gene>
<feature type="transmembrane region" description="Helical" evidence="1">
    <location>
        <begin position="20"/>
        <end position="37"/>
    </location>
</feature>
<feature type="transmembrane region" description="Helical" evidence="1">
    <location>
        <begin position="173"/>
        <end position="191"/>
    </location>
</feature>
<protein>
    <submittedName>
        <fullName evidence="2">Membrane protein, putative</fullName>
    </submittedName>
</protein>
<evidence type="ECO:0000313" key="2">
    <source>
        <dbReference type="EMBL" id="EAY29755.1"/>
    </source>
</evidence>
<keyword evidence="1" id="KW-0472">Membrane</keyword>
<name>A1ZI87_MICM2</name>
<dbReference type="RefSeq" id="WP_004155516.1">
    <property type="nucleotide sequence ID" value="NZ_AAWS01000009.1"/>
</dbReference>
<feature type="transmembrane region" description="Helical" evidence="1">
    <location>
        <begin position="203"/>
        <end position="219"/>
    </location>
</feature>
<keyword evidence="1" id="KW-1133">Transmembrane helix</keyword>
<feature type="transmembrane region" description="Helical" evidence="1">
    <location>
        <begin position="111"/>
        <end position="130"/>
    </location>
</feature>
<organism evidence="2 3">
    <name type="scientific">Microscilla marina ATCC 23134</name>
    <dbReference type="NCBI Taxonomy" id="313606"/>
    <lineage>
        <taxon>Bacteria</taxon>
        <taxon>Pseudomonadati</taxon>
        <taxon>Bacteroidota</taxon>
        <taxon>Cytophagia</taxon>
        <taxon>Cytophagales</taxon>
        <taxon>Microscillaceae</taxon>
        <taxon>Microscilla</taxon>
    </lineage>
</organism>
<feature type="transmembrane region" description="Helical" evidence="1">
    <location>
        <begin position="42"/>
        <end position="60"/>
    </location>
</feature>
<feature type="transmembrane region" description="Helical" evidence="1">
    <location>
        <begin position="136"/>
        <end position="153"/>
    </location>
</feature>